<proteinExistence type="predicted"/>
<protein>
    <submittedName>
        <fullName evidence="2">Uncharacterized protein</fullName>
    </submittedName>
</protein>
<dbReference type="Proteomes" id="UP000553776">
    <property type="component" value="Unassembled WGS sequence"/>
</dbReference>
<evidence type="ECO:0000313" key="2">
    <source>
        <dbReference type="EMBL" id="MBB6692656.1"/>
    </source>
</evidence>
<comment type="caution">
    <text evidence="2">The sequence shown here is derived from an EMBL/GenBank/DDBJ whole genome shotgun (WGS) entry which is preliminary data.</text>
</comment>
<dbReference type="AlphaFoldDB" id="A0A841TWL6"/>
<organism evidence="2 3">
    <name type="scientific">Cohnella xylanilytica</name>
    <dbReference type="NCBI Taxonomy" id="557555"/>
    <lineage>
        <taxon>Bacteria</taxon>
        <taxon>Bacillati</taxon>
        <taxon>Bacillota</taxon>
        <taxon>Bacilli</taxon>
        <taxon>Bacillales</taxon>
        <taxon>Paenibacillaceae</taxon>
        <taxon>Cohnella</taxon>
    </lineage>
</organism>
<sequence length="79" mass="8818">MMNDGVRHVGFLRGIDGGKLYLEPDEGLTLASVKNRPRKSPKRGKARTSALWGYPFGWGFAAFDIALIATLFLLPFFFI</sequence>
<dbReference type="EMBL" id="JACJVR010000057">
    <property type="protein sequence ID" value="MBB6692656.1"/>
    <property type="molecule type" value="Genomic_DNA"/>
</dbReference>
<keyword evidence="1" id="KW-1133">Transmembrane helix</keyword>
<gene>
    <name evidence="2" type="ORF">H7B90_14700</name>
</gene>
<keyword evidence="3" id="KW-1185">Reference proteome</keyword>
<evidence type="ECO:0000313" key="3">
    <source>
        <dbReference type="Proteomes" id="UP000553776"/>
    </source>
</evidence>
<reference evidence="2 3" key="1">
    <citation type="submission" date="2020-08" db="EMBL/GenBank/DDBJ databases">
        <title>Cohnella phylogeny.</title>
        <authorList>
            <person name="Dunlap C."/>
        </authorList>
    </citation>
    <scope>NUCLEOTIDE SEQUENCE [LARGE SCALE GENOMIC DNA]</scope>
    <source>
        <strain evidence="2 3">DSM 25239</strain>
    </source>
</reference>
<accession>A0A841TWL6</accession>
<name>A0A841TWL6_9BACL</name>
<dbReference type="RefSeq" id="WP_185136645.1">
    <property type="nucleotide sequence ID" value="NZ_JACJVR010000057.1"/>
</dbReference>
<evidence type="ECO:0000256" key="1">
    <source>
        <dbReference type="SAM" id="Phobius"/>
    </source>
</evidence>
<keyword evidence="1" id="KW-0472">Membrane</keyword>
<keyword evidence="1" id="KW-0812">Transmembrane</keyword>
<feature type="transmembrane region" description="Helical" evidence="1">
    <location>
        <begin position="56"/>
        <end position="78"/>
    </location>
</feature>